<dbReference type="InterPro" id="IPR008979">
    <property type="entry name" value="Galactose-bd-like_sf"/>
</dbReference>
<feature type="region of interest" description="Disordered" evidence="6">
    <location>
        <begin position="872"/>
        <end position="895"/>
    </location>
</feature>
<dbReference type="EMBL" id="JBHSLN010000076">
    <property type="protein sequence ID" value="MFC5298615.1"/>
    <property type="molecule type" value="Genomic_DNA"/>
</dbReference>
<evidence type="ECO:0000256" key="1">
    <source>
        <dbReference type="ARBA" id="ARBA00000829"/>
    </source>
</evidence>
<evidence type="ECO:0000313" key="9">
    <source>
        <dbReference type="EMBL" id="MFC5298615.1"/>
    </source>
</evidence>
<dbReference type="Gene3D" id="2.60.120.260">
    <property type="entry name" value="Galactose-binding domain-like"/>
    <property type="match status" value="1"/>
</dbReference>
<evidence type="ECO:0000256" key="3">
    <source>
        <dbReference type="ARBA" id="ARBA00012754"/>
    </source>
</evidence>
<keyword evidence="10" id="KW-1185">Reference proteome</keyword>
<dbReference type="Pfam" id="PF22666">
    <property type="entry name" value="Glyco_hydro_2_N2"/>
    <property type="match status" value="1"/>
</dbReference>
<evidence type="ECO:0000259" key="7">
    <source>
        <dbReference type="Pfam" id="PF00703"/>
    </source>
</evidence>
<dbReference type="Proteomes" id="UP001595937">
    <property type="component" value="Unassembled WGS sequence"/>
</dbReference>
<reference evidence="10" key="1">
    <citation type="journal article" date="2019" name="Int. J. Syst. Evol. Microbiol.">
        <title>The Global Catalogue of Microorganisms (GCM) 10K type strain sequencing project: providing services to taxonomists for standard genome sequencing and annotation.</title>
        <authorList>
            <consortium name="The Broad Institute Genomics Platform"/>
            <consortium name="The Broad Institute Genome Sequencing Center for Infectious Disease"/>
            <person name="Wu L."/>
            <person name="Ma J."/>
        </authorList>
    </citation>
    <scope>NUCLEOTIDE SEQUENCE [LARGE SCALE GENOMIC DNA]</scope>
    <source>
        <strain evidence="10">CGMCC 1.16455</strain>
    </source>
</reference>
<dbReference type="InterPro" id="IPR006102">
    <property type="entry name" value="Ig-like_GH2"/>
</dbReference>
<dbReference type="InterPro" id="IPR017853">
    <property type="entry name" value="GH"/>
</dbReference>
<evidence type="ECO:0000256" key="4">
    <source>
        <dbReference type="ARBA" id="ARBA00022801"/>
    </source>
</evidence>
<comment type="caution">
    <text evidence="9">The sequence shown here is derived from an EMBL/GenBank/DDBJ whole genome shotgun (WGS) entry which is preliminary data.</text>
</comment>
<feature type="domain" description="Beta-mannosidase-like galactose-binding" evidence="8">
    <location>
        <begin position="32"/>
        <end position="185"/>
    </location>
</feature>
<sequence>MTASPQSISRRDLHEGWSLSVTDGPAPFAVAEVPATVPGTFLTDLLAAGLIPDPYLDRNEHELAWSGEVDLSYRTSFTWSPSGAHRVDLVAAELDTAATVVLNDEVVATVQNQHRSWRFDVTAALRDGVNSLEIRFASPLRTARENIEVLGELPVVGNDLPYNAIRKMACNFGWDWGPVLVTSGISGPIGLEEWSGARLGETRPQITVEGTTGRVSVEALLEMAAGTAAGGTAARDTAASEIATGETAAGTTPAGSSAPPADDPVGCTVRLQVTAPDGSTAAEISAPVASGAAHAEVAVQQAQLWWPRGYGEQPLYDLLVELRDAAGAVLDAREHRIGFRTAGVVELPDEIGTSFTVTVNGTPILAKGANWIPDDCFPSRLTAEDYRAAVADAVDAGMNILRIWGGGLYASEELYAQCNELGIMVWQDFAMACAAYSELEPLRSEVIAEAREHIVRLAWHPALVHWNGSNENVEGYYHWGWKETLPEDQGWGNAYYTEIFPALLAELDPARSFTPSSPYSRPLLDQPRHPDHGSIHNWVAWASEEDNDYERYRDTIPRFSAEFGYQGPANWATVARAVTERPLQADSATMLSHQKAVGGQDKLRRGMAPHLPAVQGYDDFHFATQLNQARALICGIGHYLSYWPRCGGTIVWQLNDCWPVTSWAAVDGDRRRKLLWYALRDLYAPLLITVQPRESGPVVSVVNDSATPLVGELRVRRQDLAGTVVAVEALPLQVDARSAATVQLPEALLAPADCRDQVLVVEAHDGAEGSLGRHVHFVAEDLASDLADDAYSATATQVEGGVEISVRALSTVRDLCVLADKVDPDAVAETQLLTLLPGETATIHVRTSGQGSPEDYLANTVLMSANDLVARARDRAPNRDRGPGRATHDAAEQVG</sequence>
<protein>
    <recommendedName>
        <fullName evidence="3">beta-mannosidase</fullName>
        <ecNumber evidence="3">3.2.1.25</ecNumber>
    </recommendedName>
</protein>
<evidence type="ECO:0000256" key="5">
    <source>
        <dbReference type="ARBA" id="ARBA00023295"/>
    </source>
</evidence>
<feature type="compositionally biased region" description="Low complexity" evidence="6">
    <location>
        <begin position="244"/>
        <end position="260"/>
    </location>
</feature>
<comment type="catalytic activity">
    <reaction evidence="1">
        <text>Hydrolysis of terminal, non-reducing beta-D-mannose residues in beta-D-mannosides.</text>
        <dbReference type="EC" id="3.2.1.25"/>
    </reaction>
</comment>
<feature type="domain" description="Glycoside hydrolase family 2 immunoglobulin-like beta-sandwich" evidence="7">
    <location>
        <begin position="262"/>
        <end position="340"/>
    </location>
</feature>
<name>A0ABW0FJP0_9MICO</name>
<dbReference type="SUPFAM" id="SSF49303">
    <property type="entry name" value="beta-Galactosidase/glucuronidase domain"/>
    <property type="match status" value="1"/>
</dbReference>
<dbReference type="RefSeq" id="WP_193115689.1">
    <property type="nucleotide sequence ID" value="NZ_BAAAIR010000103.1"/>
</dbReference>
<dbReference type="SUPFAM" id="SSF49785">
    <property type="entry name" value="Galactose-binding domain-like"/>
    <property type="match status" value="1"/>
</dbReference>
<keyword evidence="5" id="KW-0326">Glycosidase</keyword>
<dbReference type="Pfam" id="PF00703">
    <property type="entry name" value="Glyco_hydro_2"/>
    <property type="match status" value="1"/>
</dbReference>
<organism evidence="9 10">
    <name type="scientific">Brachybacterium tyrofermentans</name>
    <dbReference type="NCBI Taxonomy" id="47848"/>
    <lineage>
        <taxon>Bacteria</taxon>
        <taxon>Bacillati</taxon>
        <taxon>Actinomycetota</taxon>
        <taxon>Actinomycetes</taxon>
        <taxon>Micrococcales</taxon>
        <taxon>Dermabacteraceae</taxon>
        <taxon>Brachybacterium</taxon>
    </lineage>
</organism>
<evidence type="ECO:0000313" key="10">
    <source>
        <dbReference type="Proteomes" id="UP001595937"/>
    </source>
</evidence>
<dbReference type="PANTHER" id="PTHR43730">
    <property type="entry name" value="BETA-MANNOSIDASE"/>
    <property type="match status" value="1"/>
</dbReference>
<dbReference type="GO" id="GO:0016787">
    <property type="term" value="F:hydrolase activity"/>
    <property type="evidence" value="ECO:0007669"/>
    <property type="project" value="UniProtKB-KW"/>
</dbReference>
<proteinExistence type="inferred from homology"/>
<dbReference type="Gene3D" id="2.60.40.10">
    <property type="entry name" value="Immunoglobulins"/>
    <property type="match status" value="1"/>
</dbReference>
<dbReference type="SUPFAM" id="SSF51445">
    <property type="entry name" value="(Trans)glycosidases"/>
    <property type="match status" value="1"/>
</dbReference>
<dbReference type="InterPro" id="IPR050887">
    <property type="entry name" value="Beta-mannosidase_GH2"/>
</dbReference>
<dbReference type="Gene3D" id="3.20.20.80">
    <property type="entry name" value="Glycosidases"/>
    <property type="match status" value="1"/>
</dbReference>
<accession>A0ABW0FJP0</accession>
<keyword evidence="4 9" id="KW-0378">Hydrolase</keyword>
<dbReference type="PANTHER" id="PTHR43730:SF1">
    <property type="entry name" value="BETA-MANNOSIDASE"/>
    <property type="match status" value="1"/>
</dbReference>
<dbReference type="InterPro" id="IPR036156">
    <property type="entry name" value="Beta-gal/glucu_dom_sf"/>
</dbReference>
<dbReference type="EC" id="3.2.1.25" evidence="3"/>
<dbReference type="GeneID" id="303299294"/>
<dbReference type="InterPro" id="IPR054593">
    <property type="entry name" value="Beta-mannosidase-like_N2"/>
</dbReference>
<evidence type="ECO:0000259" key="8">
    <source>
        <dbReference type="Pfam" id="PF22666"/>
    </source>
</evidence>
<feature type="region of interest" description="Disordered" evidence="6">
    <location>
        <begin position="244"/>
        <end position="265"/>
    </location>
</feature>
<evidence type="ECO:0000256" key="2">
    <source>
        <dbReference type="ARBA" id="ARBA00007401"/>
    </source>
</evidence>
<comment type="similarity">
    <text evidence="2">Belongs to the glycosyl hydrolase 2 family.</text>
</comment>
<gene>
    <name evidence="9" type="ORF">ACFPK8_13960</name>
</gene>
<evidence type="ECO:0000256" key="6">
    <source>
        <dbReference type="SAM" id="MobiDB-lite"/>
    </source>
</evidence>
<dbReference type="InterPro" id="IPR013783">
    <property type="entry name" value="Ig-like_fold"/>
</dbReference>